<organism evidence="1 2">
    <name type="scientific">Puccinia triticina</name>
    <dbReference type="NCBI Taxonomy" id="208348"/>
    <lineage>
        <taxon>Eukaryota</taxon>
        <taxon>Fungi</taxon>
        <taxon>Dikarya</taxon>
        <taxon>Basidiomycota</taxon>
        <taxon>Pucciniomycotina</taxon>
        <taxon>Pucciniomycetes</taxon>
        <taxon>Pucciniales</taxon>
        <taxon>Pucciniaceae</taxon>
        <taxon>Puccinia</taxon>
    </lineage>
</organism>
<dbReference type="RefSeq" id="XP_053025592.1">
    <property type="nucleotide sequence ID" value="XM_053161818.1"/>
</dbReference>
<gene>
    <name evidence="1" type="ORF">PtA15_12A22</name>
</gene>
<dbReference type="Proteomes" id="UP001164743">
    <property type="component" value="Chromosome 12A"/>
</dbReference>
<protein>
    <submittedName>
        <fullName evidence="1">Uncharacterized protein</fullName>
    </submittedName>
</protein>
<evidence type="ECO:0000313" key="1">
    <source>
        <dbReference type="EMBL" id="WAQ90037.1"/>
    </source>
</evidence>
<keyword evidence="2" id="KW-1185">Reference proteome</keyword>
<sequence length="59" mass="6149">MEDGKLGVEELDANAFDHLIGDNPIKGSVLEPGGQFAGVEQMDNDALLAAPPLAPPILH</sequence>
<proteinExistence type="predicted"/>
<dbReference type="EMBL" id="CP110432">
    <property type="protein sequence ID" value="WAQ90037.1"/>
    <property type="molecule type" value="Genomic_DNA"/>
</dbReference>
<reference evidence="1" key="1">
    <citation type="submission" date="2022-10" db="EMBL/GenBank/DDBJ databases">
        <title>Puccinia triticina Genome sequencing and assembly.</title>
        <authorList>
            <person name="Li C."/>
        </authorList>
    </citation>
    <scope>NUCLEOTIDE SEQUENCE</scope>
    <source>
        <strain evidence="1">Pt15</strain>
    </source>
</reference>
<accession>A0ABY7D023</accession>
<name>A0ABY7D023_9BASI</name>
<evidence type="ECO:0000313" key="2">
    <source>
        <dbReference type="Proteomes" id="UP001164743"/>
    </source>
</evidence>
<dbReference type="GeneID" id="77802702"/>